<dbReference type="InterPro" id="IPR001117">
    <property type="entry name" value="Cu-oxidase_2nd"/>
</dbReference>
<dbReference type="Pfam" id="PF07732">
    <property type="entry name" value="Cu-oxidase_3"/>
    <property type="match status" value="1"/>
</dbReference>
<proteinExistence type="predicted"/>
<evidence type="ECO:0000259" key="7">
    <source>
        <dbReference type="Pfam" id="PF07732"/>
    </source>
</evidence>
<dbReference type="InterPro" id="IPR011706">
    <property type="entry name" value="Cu-oxidase_C"/>
</dbReference>
<feature type="region of interest" description="Disordered" evidence="4">
    <location>
        <begin position="363"/>
        <end position="462"/>
    </location>
</feature>
<dbReference type="InterPro" id="IPR011707">
    <property type="entry name" value="Cu-oxidase-like_N"/>
</dbReference>
<dbReference type="Gene3D" id="2.60.40.420">
    <property type="entry name" value="Cupredoxins - blue copper proteins"/>
    <property type="match status" value="3"/>
</dbReference>
<dbReference type="InterPro" id="IPR034282">
    <property type="entry name" value="CuRO_2_CopA"/>
</dbReference>
<feature type="compositionally biased region" description="Gly residues" evidence="4">
    <location>
        <begin position="396"/>
        <end position="446"/>
    </location>
</feature>
<dbReference type="InterPro" id="IPR008972">
    <property type="entry name" value="Cupredoxin"/>
</dbReference>
<dbReference type="PROSITE" id="PS00079">
    <property type="entry name" value="MULTICOPPER_OXIDASE1"/>
    <property type="match status" value="1"/>
</dbReference>
<dbReference type="CDD" id="cd13874">
    <property type="entry name" value="CuRO_2_CopA"/>
    <property type="match status" value="1"/>
</dbReference>
<keyword evidence="9" id="KW-1185">Reference proteome</keyword>
<dbReference type="EMBL" id="CP001510">
    <property type="protein sequence ID" value="ACS39695.1"/>
    <property type="molecule type" value="Genomic_DNA"/>
</dbReference>
<dbReference type="Pfam" id="PF07731">
    <property type="entry name" value="Cu-oxidase_2"/>
    <property type="match status" value="1"/>
</dbReference>
<evidence type="ECO:0000313" key="9">
    <source>
        <dbReference type="Proteomes" id="UP000009081"/>
    </source>
</evidence>
<evidence type="ECO:0000256" key="2">
    <source>
        <dbReference type="ARBA" id="ARBA00023002"/>
    </source>
</evidence>
<dbReference type="STRING" id="272630.MexAM1_META1p1855"/>
<evidence type="ECO:0000259" key="6">
    <source>
        <dbReference type="Pfam" id="PF07731"/>
    </source>
</evidence>
<dbReference type="PANTHER" id="PTHR11709">
    <property type="entry name" value="MULTI-COPPER OXIDASE"/>
    <property type="match status" value="1"/>
</dbReference>
<dbReference type="AlphaFoldDB" id="C5B1R1"/>
<feature type="domain" description="Plastocyanin-like" evidence="7">
    <location>
        <begin position="39"/>
        <end position="152"/>
    </location>
</feature>
<evidence type="ECO:0000256" key="3">
    <source>
        <dbReference type="ARBA" id="ARBA00023008"/>
    </source>
</evidence>
<dbReference type="InterPro" id="IPR033138">
    <property type="entry name" value="Cu_oxidase_CS"/>
</dbReference>
<name>C5B1R1_METEA</name>
<organism evidence="8 9">
    <name type="scientific">Methylorubrum extorquens (strain ATCC 14718 / DSM 1338 / JCM 2805 / NCIMB 9133 / AM1)</name>
    <name type="common">Methylobacterium extorquens</name>
    <dbReference type="NCBI Taxonomy" id="272630"/>
    <lineage>
        <taxon>Bacteria</taxon>
        <taxon>Pseudomonadati</taxon>
        <taxon>Pseudomonadota</taxon>
        <taxon>Alphaproteobacteria</taxon>
        <taxon>Hyphomicrobiales</taxon>
        <taxon>Methylobacteriaceae</taxon>
        <taxon>Methylorubrum</taxon>
    </lineage>
</organism>
<accession>C5B1R1</accession>
<dbReference type="Proteomes" id="UP000009081">
    <property type="component" value="Chromosome"/>
</dbReference>
<dbReference type="PANTHER" id="PTHR11709:SF394">
    <property type="entry name" value="FI03373P-RELATED"/>
    <property type="match status" value="1"/>
</dbReference>
<dbReference type="OrthoDB" id="9757546at2"/>
<evidence type="ECO:0000259" key="5">
    <source>
        <dbReference type="Pfam" id="PF00394"/>
    </source>
</evidence>
<dbReference type="InterPro" id="IPR034279">
    <property type="entry name" value="CuRO_3_CopA"/>
</dbReference>
<keyword evidence="1" id="KW-0479">Metal-binding</keyword>
<evidence type="ECO:0000256" key="1">
    <source>
        <dbReference type="ARBA" id="ARBA00022723"/>
    </source>
</evidence>
<dbReference type="InterPro" id="IPR045087">
    <property type="entry name" value="Cu-oxidase_fam"/>
</dbReference>
<reference evidence="8 9" key="1">
    <citation type="journal article" date="2009" name="PLoS ONE">
        <title>Methylobacterium genome sequences: a reference blueprint to investigate microbial metabolism of C1 compounds from natural and industrial sources.</title>
        <authorList>
            <person name="Vuilleumier S."/>
            <person name="Chistoserdova L."/>
            <person name="Lee M.-C."/>
            <person name="Bringel F."/>
            <person name="Lajus A."/>
            <person name="Zhou Y."/>
            <person name="Gourion B."/>
            <person name="Barbe V."/>
            <person name="Chang J."/>
            <person name="Cruveiller S."/>
            <person name="Dossat C."/>
            <person name="Gillett W."/>
            <person name="Gruffaz C."/>
            <person name="Haugen E."/>
            <person name="Hourcade E."/>
            <person name="Levy R."/>
            <person name="Mangenot S."/>
            <person name="Muller E."/>
            <person name="Nadalig T."/>
            <person name="Pagni M."/>
            <person name="Penny C."/>
            <person name="Peyraud R."/>
            <person name="Robinson D.G."/>
            <person name="Roche D."/>
            <person name="Rouy Z."/>
            <person name="Saenampechek C."/>
            <person name="Salvignol G."/>
            <person name="Vallenet D."/>
            <person name="Wu Z."/>
            <person name="Marx C.J."/>
            <person name="Vorholt J.A."/>
            <person name="Olson M.V."/>
            <person name="Kaul R."/>
            <person name="Weissenbach J."/>
            <person name="Medigue C."/>
            <person name="Lidstrom M.E."/>
        </authorList>
    </citation>
    <scope>NUCLEOTIDE SEQUENCE [LARGE SCALE GENOMIC DNA]</scope>
    <source>
        <strain evidence="9">ATCC 14718 / DSM 1338 / JCM 2805 / NCIMB 9133 / AM1</strain>
    </source>
</reference>
<evidence type="ECO:0000313" key="8">
    <source>
        <dbReference type="EMBL" id="ACS39695.1"/>
    </source>
</evidence>
<feature type="domain" description="Plastocyanin-like" evidence="6">
    <location>
        <begin position="605"/>
        <end position="716"/>
    </location>
</feature>
<protein>
    <submittedName>
        <fullName evidence="8">Copper resistance protein A</fullName>
    </submittedName>
</protein>
<evidence type="ECO:0000256" key="4">
    <source>
        <dbReference type="SAM" id="MobiDB-lite"/>
    </source>
</evidence>
<dbReference type="GO" id="GO:0005507">
    <property type="term" value="F:copper ion binding"/>
    <property type="evidence" value="ECO:0007669"/>
    <property type="project" value="InterPro"/>
</dbReference>
<dbReference type="InterPro" id="IPR002355">
    <property type="entry name" value="Cu_oxidase_Cu_BS"/>
</dbReference>
<dbReference type="PROSITE" id="PS00080">
    <property type="entry name" value="MULTICOPPER_OXIDASE2"/>
    <property type="match status" value="1"/>
</dbReference>
<gene>
    <name evidence="8" type="primary">copA</name>
    <name evidence="8" type="ordered locus">MexAM1_META1p1855</name>
</gene>
<keyword evidence="2" id="KW-0560">Oxidoreductase</keyword>
<feature type="domain" description="Plastocyanin-like" evidence="5">
    <location>
        <begin position="161"/>
        <end position="337"/>
    </location>
</feature>
<dbReference type="SUPFAM" id="SSF49503">
    <property type="entry name" value="Cupredoxins"/>
    <property type="match status" value="3"/>
</dbReference>
<dbReference type="Pfam" id="PF00394">
    <property type="entry name" value="Cu-oxidase"/>
    <property type="match status" value="1"/>
</dbReference>
<sequence length="722" mass="78622">MTNLLSRLSACLLGAALAVMVLVPVSARAGTYDLVLERRTVNVTGRERVGMLINGQLPGPTLRFKEGEDVVINVTNRLEENASIHWHGLIVPPEMDGVPGISPGFGNGIKPGETFTYRYKIRQAGTYWYHSHSSGEQEQLGIYGPLIIEPREREPFKHDRDYVIMLSDWTDEDPKRIIKNLKSESGWYNRNQRTLVSLIQELGKAPNAEAREAVIRSHVAWRVMRMDPTDIADVGGLHYLVNGLTPERNFTALFKPGERVRLRFINASAMTYFDVRIPGLKMTVVQADGNNVQPVPIDEFRFGNAETYDVIVQPTEDRAYTIVAEPLDRTGFARATLATRPGMVGELPPHRVRPLTQMSEMLMNPGPKGGDRGTPQPEQDMPGHVQPASPLAMAIGGMGDMNMGGMGGMGGQQGGHGGMAGMQGGSMPQGGMSGMGQGRAGQGGGRSATARKPAGSAAMPGMDHGAMPGMSQGRQARTTAGAQMQGMDHGGMPGMSQGRQARTTAGAQMQGMDHGGMPGMGSSASPGGQNQGMFAALNGGLQQGPQAKVLHGGEDMPNEGPTLENAMPDPLVNRTGAPPGTKVLSYRDLKALKPYPYKRYDRIIEMRLTGNMQRYIWSINGRKFSEAQPIVLRYGERARFRFINETMMPHPMHIHGTWFLPEVGNGARNPLKHTVNINPGATLDVDVPADAEGPWAFHCHQLYHMETGMMRKIIVVRETARR</sequence>
<dbReference type="RefSeq" id="WP_012752665.1">
    <property type="nucleotide sequence ID" value="NC_012808.1"/>
</dbReference>
<dbReference type="eggNOG" id="COG2132">
    <property type="taxonomic scope" value="Bacteria"/>
</dbReference>
<dbReference type="HOGENOM" id="CLU_009100_5_2_5"/>
<keyword evidence="3" id="KW-0186">Copper</keyword>
<dbReference type="CDD" id="cd13896">
    <property type="entry name" value="CuRO_3_CopA"/>
    <property type="match status" value="1"/>
</dbReference>
<dbReference type="KEGG" id="mea:Mex_1p1855"/>
<dbReference type="GO" id="GO:0016491">
    <property type="term" value="F:oxidoreductase activity"/>
    <property type="evidence" value="ECO:0007669"/>
    <property type="project" value="UniProtKB-KW"/>
</dbReference>